<dbReference type="EMBL" id="QVOD01000047">
    <property type="protein sequence ID" value="RFT63455.1"/>
    <property type="molecule type" value="Genomic_DNA"/>
</dbReference>
<sequence length="133" mass="14863">MKKLYNASFTYLIIGLLSGIFAREYAKSKGIIGSTLLNLLHTHTLVLGFLFFLIALGLAKVFAFHEVKGFNKWFIVHNIALTLTLGSMATRGLLQLNGADFKGLTYIVGISHSMMGFSLVWFMILLKKSFIKK</sequence>
<evidence type="ECO:0000256" key="1">
    <source>
        <dbReference type="SAM" id="Phobius"/>
    </source>
</evidence>
<keyword evidence="1" id="KW-0812">Transmembrane</keyword>
<feature type="transmembrane region" description="Helical" evidence="1">
    <location>
        <begin position="106"/>
        <end position="126"/>
    </location>
</feature>
<dbReference type="AlphaFoldDB" id="A0A090YS58"/>
<evidence type="ECO:0000313" key="4">
    <source>
        <dbReference type="Proteomes" id="UP000029389"/>
    </source>
</evidence>
<keyword evidence="1" id="KW-1133">Transmembrane helix</keyword>
<evidence type="ECO:0000313" key="3">
    <source>
        <dbReference type="EMBL" id="RFT63455.1"/>
    </source>
</evidence>
<feature type="transmembrane region" description="Helical" evidence="1">
    <location>
        <begin position="75"/>
        <end position="94"/>
    </location>
</feature>
<dbReference type="RefSeq" id="WP_042979001.1">
    <property type="nucleotide sequence ID" value="NZ_JMQC01000008.1"/>
</dbReference>
<dbReference type="Pfam" id="PF11070">
    <property type="entry name" value="DUF2871"/>
    <property type="match status" value="1"/>
</dbReference>
<dbReference type="STRING" id="1405.B7492_18810"/>
<evidence type="ECO:0000313" key="2">
    <source>
        <dbReference type="EMBL" id="KFN01664.1"/>
    </source>
</evidence>
<reference evidence="2 4" key="1">
    <citation type="submission" date="2014-04" db="EMBL/GenBank/DDBJ databases">
        <authorList>
            <person name="Bishop-Lilly K.A."/>
            <person name="Broomall S.M."/>
            <person name="Chain P.S."/>
            <person name="Chertkov O."/>
            <person name="Coyne S.R."/>
            <person name="Daligault H.E."/>
            <person name="Davenport K.W."/>
            <person name="Erkkila T."/>
            <person name="Frey K.G."/>
            <person name="Gibbons H.S."/>
            <person name="Gu W."/>
            <person name="Jaissle J."/>
            <person name="Johnson S.L."/>
            <person name="Koroleva G.I."/>
            <person name="Ladner J.T."/>
            <person name="Lo C.-C."/>
            <person name="Minogue T.D."/>
            <person name="Munk C."/>
            <person name="Palacios G.F."/>
            <person name="Redden C.L."/>
            <person name="Rosenzweig C.N."/>
            <person name="Scholz M.B."/>
            <person name="Teshima H."/>
            <person name="Xu Y."/>
        </authorList>
    </citation>
    <scope>NUCLEOTIDE SEQUENCE [LARGE SCALE GENOMIC DNA]</scope>
    <source>
        <strain evidence="2 4">BHP</strain>
    </source>
</reference>
<protein>
    <submittedName>
        <fullName evidence="3">DUF2871 family protein</fullName>
    </submittedName>
</protein>
<dbReference type="Proteomes" id="UP000029389">
    <property type="component" value="Unassembled WGS sequence"/>
</dbReference>
<dbReference type="PATRIC" id="fig|1405.8.peg.489"/>
<keyword evidence="1" id="KW-0472">Membrane</keyword>
<dbReference type="InterPro" id="IPR021299">
    <property type="entry name" value="DUF2871"/>
</dbReference>
<feature type="transmembrane region" description="Helical" evidence="1">
    <location>
        <begin position="46"/>
        <end position="63"/>
    </location>
</feature>
<gene>
    <name evidence="3" type="ORF">D0U04_25025</name>
    <name evidence="2" type="ORF">DJ93_316</name>
</gene>
<dbReference type="Proteomes" id="UP000264294">
    <property type="component" value="Unassembled WGS sequence"/>
</dbReference>
<dbReference type="EMBL" id="JMQC01000008">
    <property type="protein sequence ID" value="KFN01664.1"/>
    <property type="molecule type" value="Genomic_DNA"/>
</dbReference>
<keyword evidence="5" id="KW-1185">Reference proteome</keyword>
<accession>A0A090YS58</accession>
<name>A0A090YS58_9BACI</name>
<organism evidence="2 4">
    <name type="scientific">Bacillus clarus</name>
    <dbReference type="NCBI Taxonomy" id="2338372"/>
    <lineage>
        <taxon>Bacteria</taxon>
        <taxon>Bacillati</taxon>
        <taxon>Bacillota</taxon>
        <taxon>Bacilli</taxon>
        <taxon>Bacillales</taxon>
        <taxon>Bacillaceae</taxon>
        <taxon>Bacillus</taxon>
        <taxon>Bacillus cereus group</taxon>
    </lineage>
</organism>
<reference evidence="3 5" key="2">
    <citation type="submission" date="2018-08" db="EMBL/GenBank/DDBJ databases">
        <title>Bacillus clarus sp. nov. strain PS00077A.</title>
        <authorList>
            <person name="Mendez Acevedo M."/>
            <person name="Carroll L."/>
            <person name="Mukherjee M."/>
            <person name="Wiedmann M."/>
            <person name="Kovac J."/>
        </authorList>
    </citation>
    <scope>NUCLEOTIDE SEQUENCE [LARGE SCALE GENOMIC DNA]</scope>
    <source>
        <strain evidence="3 5">PS00077A</strain>
    </source>
</reference>
<proteinExistence type="predicted"/>
<evidence type="ECO:0000313" key="5">
    <source>
        <dbReference type="Proteomes" id="UP000264294"/>
    </source>
</evidence>
<comment type="caution">
    <text evidence="2">The sequence shown here is derived from an EMBL/GenBank/DDBJ whole genome shotgun (WGS) entry which is preliminary data.</text>
</comment>